<keyword evidence="2" id="KW-1185">Reference proteome</keyword>
<comment type="caution">
    <text evidence="1">The sequence shown here is derived from an EMBL/GenBank/DDBJ whole genome shotgun (WGS) entry which is preliminary data.</text>
</comment>
<accession>A0ACB5STU4</accession>
<dbReference type="Proteomes" id="UP001165064">
    <property type="component" value="Unassembled WGS sequence"/>
</dbReference>
<organism evidence="1 2">
    <name type="scientific">Ambrosiozyma monospora</name>
    <name type="common">Yeast</name>
    <name type="synonym">Endomycopsis monosporus</name>
    <dbReference type="NCBI Taxonomy" id="43982"/>
    <lineage>
        <taxon>Eukaryota</taxon>
        <taxon>Fungi</taxon>
        <taxon>Dikarya</taxon>
        <taxon>Ascomycota</taxon>
        <taxon>Saccharomycotina</taxon>
        <taxon>Pichiomycetes</taxon>
        <taxon>Pichiales</taxon>
        <taxon>Pichiaceae</taxon>
        <taxon>Ambrosiozyma</taxon>
    </lineage>
</organism>
<evidence type="ECO:0000313" key="2">
    <source>
        <dbReference type="Proteomes" id="UP001165064"/>
    </source>
</evidence>
<name>A0ACB5STU4_AMBMO</name>
<reference evidence="1" key="1">
    <citation type="submission" date="2023-04" db="EMBL/GenBank/DDBJ databases">
        <title>Ambrosiozyma monospora NBRC 10751.</title>
        <authorList>
            <person name="Ichikawa N."/>
            <person name="Sato H."/>
            <person name="Tonouchi N."/>
        </authorList>
    </citation>
    <scope>NUCLEOTIDE SEQUENCE</scope>
    <source>
        <strain evidence="1">NBRC 10751</strain>
    </source>
</reference>
<sequence length="106" mass="12560">MSFPGMYPKIQVQVDPNEDTEWNDILRDHGIIPQKEPDPTEQLEEALSEALQRQHENRLEGLDIDELEELEGLEDDEFLESYKNQRMNEIKRLQQEKAKNYQFGDV</sequence>
<protein>
    <submittedName>
        <fullName evidence="1">Unnamed protein product</fullName>
    </submittedName>
</protein>
<gene>
    <name evidence="1" type="ORF">Amon02_000090700</name>
</gene>
<evidence type="ECO:0000313" key="1">
    <source>
        <dbReference type="EMBL" id="GME72239.1"/>
    </source>
</evidence>
<proteinExistence type="predicted"/>
<dbReference type="EMBL" id="BSXS01000376">
    <property type="protein sequence ID" value="GME72239.1"/>
    <property type="molecule type" value="Genomic_DNA"/>
</dbReference>